<accession>A0A1F4Z4E2</accession>
<dbReference type="AlphaFoldDB" id="A0A1F4Z4E2"/>
<dbReference type="GO" id="GO:0032790">
    <property type="term" value="P:ribosome disassembly"/>
    <property type="evidence" value="ECO:0007669"/>
    <property type="project" value="TreeGrafter"/>
</dbReference>
<dbReference type="InterPro" id="IPR036787">
    <property type="entry name" value="T_IF-3_N_sf"/>
</dbReference>
<dbReference type="PANTHER" id="PTHR10938">
    <property type="entry name" value="TRANSLATION INITIATION FACTOR IF-3"/>
    <property type="match status" value="1"/>
</dbReference>
<dbReference type="Gene3D" id="3.10.20.80">
    <property type="entry name" value="Translation initiation factor 3 (IF-3), N-terminal domain"/>
    <property type="match status" value="1"/>
</dbReference>
<feature type="domain" description="Translation initiation factor 3 N-terminal" evidence="7">
    <location>
        <begin position="9"/>
        <end position="77"/>
    </location>
</feature>
<dbReference type="InterPro" id="IPR001288">
    <property type="entry name" value="Translation_initiation_fac_3"/>
</dbReference>
<evidence type="ECO:0000259" key="6">
    <source>
        <dbReference type="Pfam" id="PF00707"/>
    </source>
</evidence>
<dbReference type="SUPFAM" id="SSF55200">
    <property type="entry name" value="Translation initiation factor IF3, C-terminal domain"/>
    <property type="match status" value="1"/>
</dbReference>
<sequence length="177" mass="19867">MVSHPSYRINQFIKSQEVRLLREDGTQFGLVSKEQALAEAAKLHVDAVEIAPLATPPVVKLIDYKKFLYQLAKKEQAAKASAKKVDLKEIRLTPFMAQNDFSIKIGRAQGFLTDGHKVRITVKFVGRQLTHKEFGPQMLDRAVTALEKLAVIDQPGKWVGRQFIATLTPTKKLVTKT</sequence>
<comment type="subunit">
    <text evidence="4">Monomer.</text>
</comment>
<evidence type="ECO:0000256" key="3">
    <source>
        <dbReference type="ARBA" id="ARBA00022917"/>
    </source>
</evidence>
<dbReference type="Pfam" id="PF05198">
    <property type="entry name" value="IF3_N"/>
    <property type="match status" value="1"/>
</dbReference>
<dbReference type="Pfam" id="PF00707">
    <property type="entry name" value="IF3_C"/>
    <property type="match status" value="1"/>
</dbReference>
<keyword evidence="2 4" id="KW-0396">Initiation factor</keyword>
<dbReference type="Proteomes" id="UP000178993">
    <property type="component" value="Unassembled WGS sequence"/>
</dbReference>
<dbReference type="GO" id="GO:0003743">
    <property type="term" value="F:translation initiation factor activity"/>
    <property type="evidence" value="ECO:0007669"/>
    <property type="project" value="UniProtKB-UniRule"/>
</dbReference>
<proteinExistence type="inferred from homology"/>
<dbReference type="GO" id="GO:0016020">
    <property type="term" value="C:membrane"/>
    <property type="evidence" value="ECO:0007669"/>
    <property type="project" value="TreeGrafter"/>
</dbReference>
<dbReference type="Gene3D" id="3.30.110.10">
    <property type="entry name" value="Translation initiation factor 3 (IF-3), C-terminal domain"/>
    <property type="match status" value="1"/>
</dbReference>
<name>A0A1F4Z4E2_9BACT</name>
<dbReference type="EMBL" id="MEXL01000055">
    <property type="protein sequence ID" value="OGD01031.1"/>
    <property type="molecule type" value="Genomic_DNA"/>
</dbReference>
<dbReference type="PANTHER" id="PTHR10938:SF0">
    <property type="entry name" value="TRANSLATION INITIATION FACTOR IF-3, MITOCHONDRIAL"/>
    <property type="match status" value="1"/>
</dbReference>
<comment type="function">
    <text evidence="4">IF-3 binds to the 30S ribosomal subunit and shifts the equilibrium between 70S ribosomes and their 50S and 30S subunits in favor of the free subunits, thus enhancing the availability of 30S subunits on which protein synthesis initiation begins.</text>
</comment>
<evidence type="ECO:0000313" key="8">
    <source>
        <dbReference type="EMBL" id="OGD01031.1"/>
    </source>
</evidence>
<keyword evidence="4" id="KW-0963">Cytoplasm</keyword>
<evidence type="ECO:0000256" key="5">
    <source>
        <dbReference type="NCBIfam" id="TIGR00168"/>
    </source>
</evidence>
<dbReference type="NCBIfam" id="TIGR00168">
    <property type="entry name" value="infC"/>
    <property type="match status" value="1"/>
</dbReference>
<comment type="similarity">
    <text evidence="1 4">Belongs to the IF-3 family.</text>
</comment>
<feature type="domain" description="Translation initiation factor 3 C-terminal" evidence="6">
    <location>
        <begin position="85"/>
        <end position="169"/>
    </location>
</feature>
<dbReference type="GO" id="GO:0043022">
    <property type="term" value="F:ribosome binding"/>
    <property type="evidence" value="ECO:0007669"/>
    <property type="project" value="TreeGrafter"/>
</dbReference>
<organism evidence="8 9">
    <name type="scientific">Candidatus Amesbacteria bacterium RIFCSPHIGHO2_12_FULL_48_14</name>
    <dbReference type="NCBI Taxonomy" id="1797257"/>
    <lineage>
        <taxon>Bacteria</taxon>
        <taxon>Candidatus Amesiibacteriota</taxon>
    </lineage>
</organism>
<evidence type="ECO:0000259" key="7">
    <source>
        <dbReference type="Pfam" id="PF05198"/>
    </source>
</evidence>
<evidence type="ECO:0000313" key="9">
    <source>
        <dbReference type="Proteomes" id="UP000178993"/>
    </source>
</evidence>
<dbReference type="InterPro" id="IPR019815">
    <property type="entry name" value="Translation_initiation_fac_3_C"/>
</dbReference>
<evidence type="ECO:0000256" key="1">
    <source>
        <dbReference type="ARBA" id="ARBA00005439"/>
    </source>
</evidence>
<dbReference type="SUPFAM" id="SSF54364">
    <property type="entry name" value="Translation initiation factor IF3, N-terminal domain"/>
    <property type="match status" value="1"/>
</dbReference>
<comment type="caution">
    <text evidence="8">The sequence shown here is derived from an EMBL/GenBank/DDBJ whole genome shotgun (WGS) entry which is preliminary data.</text>
</comment>
<dbReference type="InterPro" id="IPR019814">
    <property type="entry name" value="Translation_initiation_fac_3_N"/>
</dbReference>
<reference evidence="8 9" key="1">
    <citation type="journal article" date="2016" name="Nat. Commun.">
        <title>Thousands of microbial genomes shed light on interconnected biogeochemical processes in an aquifer system.</title>
        <authorList>
            <person name="Anantharaman K."/>
            <person name="Brown C.T."/>
            <person name="Hug L.A."/>
            <person name="Sharon I."/>
            <person name="Castelle C.J."/>
            <person name="Probst A.J."/>
            <person name="Thomas B.C."/>
            <person name="Singh A."/>
            <person name="Wilkins M.J."/>
            <person name="Karaoz U."/>
            <person name="Brodie E.L."/>
            <person name="Williams K.H."/>
            <person name="Hubbard S.S."/>
            <person name="Banfield J.F."/>
        </authorList>
    </citation>
    <scope>NUCLEOTIDE SEQUENCE [LARGE SCALE GENOMIC DNA]</scope>
</reference>
<keyword evidence="3 4" id="KW-0648">Protein biosynthesis</keyword>
<dbReference type="GO" id="GO:0005829">
    <property type="term" value="C:cytosol"/>
    <property type="evidence" value="ECO:0007669"/>
    <property type="project" value="TreeGrafter"/>
</dbReference>
<evidence type="ECO:0000256" key="2">
    <source>
        <dbReference type="ARBA" id="ARBA00022540"/>
    </source>
</evidence>
<comment type="subcellular location">
    <subcellularLocation>
        <location evidence="4">Cytoplasm</location>
    </subcellularLocation>
</comment>
<gene>
    <name evidence="4" type="primary">infC</name>
    <name evidence="8" type="ORF">A3E17_00850</name>
</gene>
<evidence type="ECO:0000256" key="4">
    <source>
        <dbReference type="HAMAP-Rule" id="MF_00080"/>
    </source>
</evidence>
<dbReference type="InterPro" id="IPR036788">
    <property type="entry name" value="T_IF-3_C_sf"/>
</dbReference>
<dbReference type="HAMAP" id="MF_00080">
    <property type="entry name" value="IF_3"/>
    <property type="match status" value="1"/>
</dbReference>
<protein>
    <recommendedName>
        <fullName evidence="4 5">Translation initiation factor IF-3</fullName>
    </recommendedName>
</protein>